<reference evidence="2" key="1">
    <citation type="journal article" date="2023" name="Hortic. Res.">
        <title>A chromosome-level phased genome enabling allele-level studies in sweet orange: a case study on citrus Huanglongbing tolerance.</title>
        <authorList>
            <person name="Wu B."/>
            <person name="Yu Q."/>
            <person name="Deng Z."/>
            <person name="Duan Y."/>
            <person name="Luo F."/>
            <person name="Gmitter F. Jr."/>
        </authorList>
    </citation>
    <scope>NUCLEOTIDE SEQUENCE [LARGE SCALE GENOMIC DNA]</scope>
    <source>
        <strain evidence="2">cv. Valencia</strain>
    </source>
</reference>
<comment type="caution">
    <text evidence="1">The sequence shown here is derived from an EMBL/GenBank/DDBJ whole genome shotgun (WGS) entry which is preliminary data.</text>
</comment>
<keyword evidence="2" id="KW-1185">Reference proteome</keyword>
<sequence length="309" mass="34505">MTKLHIESSEPSNLSVGQMACSPVNAKSHFHARSNSLPSRPHPLVPQINEHLFRLKASEATASSSLSNNINGLSDLYDLVNNLLLLPNTQQALAQECNGKQVDEMLDRSLRLMDMCGTTKDALIQIKEKTKELESALRRRRGGESRLAHEVGEYLVSRKKANKAIRRSLRVLKSSACSCQENETIAMISILREVEGVTIAVFESLSSYLSGLKAQSKQSRWSLVSKLMHTKRITYDAEASGTNEFETVDAELYSLIGNKSSKSTFLNPENVQNMLRKLESCTQDLEGGLESLLRRLIKTRVFFLNILSH</sequence>
<evidence type="ECO:0000313" key="1">
    <source>
        <dbReference type="EMBL" id="KAH9694435.1"/>
    </source>
</evidence>
<protein>
    <submittedName>
        <fullName evidence="1">Uncharacterized protein</fullName>
    </submittedName>
</protein>
<gene>
    <name evidence="1" type="ORF">KPL71_022414</name>
</gene>
<name>A0ACB8IBS7_CITSI</name>
<accession>A0ACB8IBS7</accession>
<organism evidence="1 2">
    <name type="scientific">Citrus sinensis</name>
    <name type="common">Sweet orange</name>
    <name type="synonym">Citrus aurantium var. sinensis</name>
    <dbReference type="NCBI Taxonomy" id="2711"/>
    <lineage>
        <taxon>Eukaryota</taxon>
        <taxon>Viridiplantae</taxon>
        <taxon>Streptophyta</taxon>
        <taxon>Embryophyta</taxon>
        <taxon>Tracheophyta</taxon>
        <taxon>Spermatophyta</taxon>
        <taxon>Magnoliopsida</taxon>
        <taxon>eudicotyledons</taxon>
        <taxon>Gunneridae</taxon>
        <taxon>Pentapetalae</taxon>
        <taxon>rosids</taxon>
        <taxon>malvids</taxon>
        <taxon>Sapindales</taxon>
        <taxon>Rutaceae</taxon>
        <taxon>Aurantioideae</taxon>
        <taxon>Citrus</taxon>
    </lineage>
</organism>
<evidence type="ECO:0000313" key="2">
    <source>
        <dbReference type="Proteomes" id="UP000829398"/>
    </source>
</evidence>
<proteinExistence type="predicted"/>
<dbReference type="Proteomes" id="UP000829398">
    <property type="component" value="Chromosome 8"/>
</dbReference>
<dbReference type="EMBL" id="CM039177">
    <property type="protein sequence ID" value="KAH9694435.1"/>
    <property type="molecule type" value="Genomic_DNA"/>
</dbReference>